<dbReference type="SUPFAM" id="SSF51445">
    <property type="entry name" value="(Trans)glycosidases"/>
    <property type="match status" value="1"/>
</dbReference>
<dbReference type="CDD" id="cd06604">
    <property type="entry name" value="GH31_glucosidase_II_MalA"/>
    <property type="match status" value="1"/>
</dbReference>
<reference evidence="9 10" key="1">
    <citation type="submission" date="2016-01" db="EMBL/GenBank/DDBJ databases">
        <title>Characterization of the Clostridium difficile lineages that are prevalent in Hong Kong and China.</title>
        <authorList>
            <person name="Kwok J.S.-L."/>
            <person name="Lam W.-Y."/>
            <person name="Ip M."/>
            <person name="Chan T.-F."/>
            <person name="Hawkey P.M."/>
            <person name="Tsui S.K.-W."/>
        </authorList>
    </citation>
    <scope>NUCLEOTIDE SEQUENCE [LARGE SCALE GENOMIC DNA]</scope>
    <source>
        <strain evidence="9 10">300064</strain>
    </source>
</reference>
<evidence type="ECO:0000259" key="8">
    <source>
        <dbReference type="Pfam" id="PF21365"/>
    </source>
</evidence>
<dbReference type="InterPro" id="IPR011013">
    <property type="entry name" value="Gal_mutarotase_sf_dom"/>
</dbReference>
<dbReference type="SUPFAM" id="SSF51011">
    <property type="entry name" value="Glycosyl hydrolase domain"/>
    <property type="match status" value="1"/>
</dbReference>
<sequence>MNLCKGKHEVFGKIKNYEVDGNKVIIKYENIDAIISIISDDIINFFVPLFRKERISKAVENIELLKDDELNFDIKEFEGKIQITTNKLIVKVHDEFIVDIYDSNGTLLCSDYREKSDPFKRRYGDYQLAEAEGHSTSRDSEYKVYVAKNMEEDMYFYGFGEKTGHLNKKGYHYVNWNTDNPAPHGETFDRLYQSVPFFIGLKKDNAFGIFFDNHFETHFDMGRDNSKYYYFSAVDGNLDYYFIYGPSIKNVVSGYTTLTGTMPMPQKWTLGYQQCRWSYDNEERVMEIAENFRKRDIPCDTIYLDIDYMDGYRVFTWDNERFKNPEDMIKKLKEMGFKLVTIIDPGVKVDKNYKIYKEGLENKYFATDKNDITYVNEVWPGDAVYPDFLNSNVRKWWADNQKIMMDAGVSGIWNDMNEPASFRGPLPDDVMFNNDGIPVEHREAHNVYGHFMAKATYEGIKASINKRPFIVTRAGYAGTQKYSTVWTGDNQSTWEHLRMSVPMLMNMGLSGMTFCGTDVGGFGHDCSAELLSRWVQVGAFTPLFRNHAAMGTRDQEPWAFDKETEDINRKYIKLRYKLIPYMYDTMWKCSNSGSPFLKPLLFDYQNDKNTYEINDQFICGDNILVAPVLEQGAKCRMVYLPEGNTWIDYWTKEEFKGGQYIIKNTPLDMCPIFIKGGTIIPICEEQNYIGEKELNKLTMELYLSSDKTNSTYNHYIDDGESFKYENGEYNIYEINVEENDNINISINILNNKFNDNYDNIEIMFINWSGKDVFINNEKIKVDNNRILINKSKLNCD</sequence>
<evidence type="ECO:0000259" key="5">
    <source>
        <dbReference type="Pfam" id="PF01055"/>
    </source>
</evidence>
<evidence type="ECO:0000256" key="2">
    <source>
        <dbReference type="ARBA" id="ARBA00022801"/>
    </source>
</evidence>
<dbReference type="PROSITE" id="PS00129">
    <property type="entry name" value="GLYCOSYL_HYDROL_F31_1"/>
    <property type="match status" value="1"/>
</dbReference>
<evidence type="ECO:0000259" key="7">
    <source>
        <dbReference type="Pfam" id="PF17137"/>
    </source>
</evidence>
<dbReference type="Pfam" id="PF13802">
    <property type="entry name" value="Gal_mutarotas_2"/>
    <property type="match status" value="1"/>
</dbReference>
<dbReference type="GO" id="GO:0030246">
    <property type="term" value="F:carbohydrate binding"/>
    <property type="evidence" value="ECO:0007669"/>
    <property type="project" value="InterPro"/>
</dbReference>
<dbReference type="Gene3D" id="2.60.40.1760">
    <property type="entry name" value="glycosyl hydrolase (family 31)"/>
    <property type="match status" value="1"/>
</dbReference>
<dbReference type="Proteomes" id="UP000238081">
    <property type="component" value="Unassembled WGS sequence"/>
</dbReference>
<dbReference type="InterPro" id="IPR025887">
    <property type="entry name" value="Glyco_hydro_31_N_dom"/>
</dbReference>
<evidence type="ECO:0000259" key="6">
    <source>
        <dbReference type="Pfam" id="PF13802"/>
    </source>
</evidence>
<dbReference type="InterPro" id="IPR017853">
    <property type="entry name" value="GH"/>
</dbReference>
<dbReference type="InterPro" id="IPR048395">
    <property type="entry name" value="Glyco_hydro_31_C"/>
</dbReference>
<feature type="domain" description="DUF5110" evidence="7">
    <location>
        <begin position="697"/>
        <end position="766"/>
    </location>
</feature>
<dbReference type="InterPro" id="IPR000322">
    <property type="entry name" value="Glyco_hydro_31_TIM"/>
</dbReference>
<evidence type="ECO:0000256" key="4">
    <source>
        <dbReference type="RuleBase" id="RU361185"/>
    </source>
</evidence>
<dbReference type="SUPFAM" id="SSF74650">
    <property type="entry name" value="Galactose mutarotase-like"/>
    <property type="match status" value="1"/>
</dbReference>
<feature type="domain" description="Glycoside hydrolase family 31 N-terminal" evidence="6">
    <location>
        <begin position="35"/>
        <end position="220"/>
    </location>
</feature>
<dbReference type="AlphaFoldDB" id="A0A2S7FBG0"/>
<dbReference type="PANTHER" id="PTHR22762">
    <property type="entry name" value="ALPHA-GLUCOSIDASE"/>
    <property type="match status" value="1"/>
</dbReference>
<dbReference type="Pfam" id="PF21365">
    <property type="entry name" value="Glyco_hydro_31_3rd"/>
    <property type="match status" value="1"/>
</dbReference>
<dbReference type="CDD" id="cd14752">
    <property type="entry name" value="GH31_N"/>
    <property type="match status" value="1"/>
</dbReference>
<dbReference type="GO" id="GO:0004553">
    <property type="term" value="F:hydrolase activity, hydrolyzing O-glycosyl compounds"/>
    <property type="evidence" value="ECO:0007669"/>
    <property type="project" value="InterPro"/>
</dbReference>
<dbReference type="GO" id="GO:0005975">
    <property type="term" value="P:carbohydrate metabolic process"/>
    <property type="evidence" value="ECO:0007669"/>
    <property type="project" value="InterPro"/>
</dbReference>
<organism evidence="9 10">
    <name type="scientific">Clostridium butyricum</name>
    <dbReference type="NCBI Taxonomy" id="1492"/>
    <lineage>
        <taxon>Bacteria</taxon>
        <taxon>Bacillati</taxon>
        <taxon>Bacillota</taxon>
        <taxon>Clostridia</taxon>
        <taxon>Eubacteriales</taxon>
        <taxon>Clostridiaceae</taxon>
        <taxon>Clostridium</taxon>
    </lineage>
</organism>
<dbReference type="Pfam" id="PF01055">
    <property type="entry name" value="Glyco_hydro_31_2nd"/>
    <property type="match status" value="1"/>
</dbReference>
<dbReference type="PANTHER" id="PTHR22762:SF166">
    <property type="entry name" value="ALPHA-GLUCOSIDASE"/>
    <property type="match status" value="1"/>
</dbReference>
<dbReference type="Gene3D" id="2.60.40.1180">
    <property type="entry name" value="Golgi alpha-mannosidase II"/>
    <property type="match status" value="2"/>
</dbReference>
<accession>A0A2S7FBG0</accession>
<dbReference type="EMBL" id="LRDH01000102">
    <property type="protein sequence ID" value="PPV15138.1"/>
    <property type="molecule type" value="Genomic_DNA"/>
</dbReference>
<gene>
    <name evidence="9" type="ORF">AWN73_12745</name>
</gene>
<keyword evidence="2 4" id="KW-0378">Hydrolase</keyword>
<dbReference type="RefSeq" id="WP_027637087.1">
    <property type="nucleotide sequence ID" value="NZ_CAVLFH010000001.1"/>
</dbReference>
<comment type="similarity">
    <text evidence="1 4">Belongs to the glycosyl hydrolase 31 family.</text>
</comment>
<evidence type="ECO:0000313" key="9">
    <source>
        <dbReference type="EMBL" id="PPV15138.1"/>
    </source>
</evidence>
<dbReference type="InterPro" id="IPR033403">
    <property type="entry name" value="DUF5110"/>
</dbReference>
<name>A0A2S7FBG0_CLOBU</name>
<feature type="domain" description="Glycoside hydrolase family 31 TIM barrel" evidence="5">
    <location>
        <begin position="263"/>
        <end position="584"/>
    </location>
</feature>
<dbReference type="Pfam" id="PF17137">
    <property type="entry name" value="DUF5110"/>
    <property type="match status" value="1"/>
</dbReference>
<dbReference type="InterPro" id="IPR013780">
    <property type="entry name" value="Glyco_hydro_b"/>
</dbReference>
<evidence type="ECO:0000256" key="3">
    <source>
        <dbReference type="ARBA" id="ARBA00023295"/>
    </source>
</evidence>
<comment type="caution">
    <text evidence="9">The sequence shown here is derived from an EMBL/GenBank/DDBJ whole genome shotgun (WGS) entry which is preliminary data.</text>
</comment>
<evidence type="ECO:0000313" key="10">
    <source>
        <dbReference type="Proteomes" id="UP000238081"/>
    </source>
</evidence>
<dbReference type="Gene3D" id="3.20.20.80">
    <property type="entry name" value="Glycosidases"/>
    <property type="match status" value="2"/>
</dbReference>
<evidence type="ECO:0000256" key="1">
    <source>
        <dbReference type="ARBA" id="ARBA00007806"/>
    </source>
</evidence>
<protein>
    <submittedName>
        <fullName evidence="9">Alpha-glucosidase</fullName>
    </submittedName>
</protein>
<keyword evidence="3 4" id="KW-0326">Glycosidase</keyword>
<feature type="domain" description="Glycosyl hydrolase family 31 C-terminal" evidence="8">
    <location>
        <begin position="593"/>
        <end position="680"/>
    </location>
</feature>
<proteinExistence type="inferred from homology"/>
<dbReference type="InterPro" id="IPR030458">
    <property type="entry name" value="Glyco_hydro_31_AS"/>
</dbReference>